<dbReference type="PANTHER" id="PTHR43840:SF15">
    <property type="entry name" value="MITOCHONDRIAL METAL TRANSPORTER 1-RELATED"/>
    <property type="match status" value="1"/>
</dbReference>
<name>A0ABW4XJW3_9GAMM</name>
<dbReference type="Pfam" id="PF01545">
    <property type="entry name" value="Cation_efflux"/>
    <property type="match status" value="1"/>
</dbReference>
<evidence type="ECO:0000256" key="3">
    <source>
        <dbReference type="ARBA" id="ARBA00022692"/>
    </source>
</evidence>
<comment type="subcellular location">
    <subcellularLocation>
        <location evidence="1">Membrane</location>
        <topology evidence="1">Multi-pass membrane protein</topology>
    </subcellularLocation>
</comment>
<feature type="transmembrane region" description="Helical" evidence="6">
    <location>
        <begin position="186"/>
        <end position="207"/>
    </location>
</feature>
<keyword evidence="4 6" id="KW-1133">Transmembrane helix</keyword>
<dbReference type="InterPro" id="IPR050291">
    <property type="entry name" value="CDF_Transporter"/>
</dbReference>
<evidence type="ECO:0000313" key="8">
    <source>
        <dbReference type="EMBL" id="MFD2095850.1"/>
    </source>
</evidence>
<feature type="transmembrane region" description="Helical" evidence="6">
    <location>
        <begin position="85"/>
        <end position="107"/>
    </location>
</feature>
<evidence type="ECO:0000256" key="6">
    <source>
        <dbReference type="SAM" id="Phobius"/>
    </source>
</evidence>
<keyword evidence="2" id="KW-0813">Transport</keyword>
<feature type="transmembrane region" description="Helical" evidence="6">
    <location>
        <begin position="40"/>
        <end position="64"/>
    </location>
</feature>
<dbReference type="EMBL" id="JBHUHT010000010">
    <property type="protein sequence ID" value="MFD2095850.1"/>
    <property type="molecule type" value="Genomic_DNA"/>
</dbReference>
<proteinExistence type="predicted"/>
<comment type="caution">
    <text evidence="8">The sequence shown here is derived from an EMBL/GenBank/DDBJ whole genome shotgun (WGS) entry which is preliminary data.</text>
</comment>
<feature type="transmembrane region" description="Helical" evidence="6">
    <location>
        <begin position="155"/>
        <end position="174"/>
    </location>
</feature>
<evidence type="ECO:0000256" key="4">
    <source>
        <dbReference type="ARBA" id="ARBA00022989"/>
    </source>
</evidence>
<dbReference type="PANTHER" id="PTHR43840">
    <property type="entry name" value="MITOCHONDRIAL METAL TRANSPORTER 1-RELATED"/>
    <property type="match status" value="1"/>
</dbReference>
<sequence length="304" mass="33667">MALSHESSTEQLSLRISLYATIAMVVLGISFGLWTGSFAIFLDGLFSLFSTAMTGLGLITSYLLTRNEDRRFQFGYAYIEPLATAINGTAILVMCLGAGGYAIFSLYTGGQSVAMGVGLIYALCSSLLCWSCCGFMRRQASRSNSLLLDVDSQEWFVDAMLSSVVLLGFVLGYLLSSAGISSVLPYIDPVLTLLLSSAAMVMPIRVLSRSIKDIVSIAPDNEFSRGVPPKLATIKREFALKGYRHYLSRSGRRYDLEINFLVDSGNAPNLHTQDRIRHRLWQQFSQEEEDLWLTISFTVNPKWL</sequence>
<feature type="transmembrane region" description="Helical" evidence="6">
    <location>
        <begin position="12"/>
        <end position="34"/>
    </location>
</feature>
<reference evidence="9" key="1">
    <citation type="journal article" date="2019" name="Int. J. Syst. Evol. Microbiol.">
        <title>The Global Catalogue of Microorganisms (GCM) 10K type strain sequencing project: providing services to taxonomists for standard genome sequencing and annotation.</title>
        <authorList>
            <consortium name="The Broad Institute Genomics Platform"/>
            <consortium name="The Broad Institute Genome Sequencing Center for Infectious Disease"/>
            <person name="Wu L."/>
            <person name="Ma J."/>
        </authorList>
    </citation>
    <scope>NUCLEOTIDE SEQUENCE [LARGE SCALE GENOMIC DNA]</scope>
    <source>
        <strain evidence="9">CGMCC 1.10992</strain>
    </source>
</reference>
<dbReference type="SUPFAM" id="SSF161111">
    <property type="entry name" value="Cation efflux protein transmembrane domain-like"/>
    <property type="match status" value="1"/>
</dbReference>
<keyword evidence="5 6" id="KW-0472">Membrane</keyword>
<feature type="transmembrane region" description="Helical" evidence="6">
    <location>
        <begin position="113"/>
        <end position="135"/>
    </location>
</feature>
<gene>
    <name evidence="8" type="ORF">ACFSJ3_07620</name>
</gene>
<evidence type="ECO:0000313" key="9">
    <source>
        <dbReference type="Proteomes" id="UP001597380"/>
    </source>
</evidence>
<dbReference type="Gene3D" id="1.20.1510.10">
    <property type="entry name" value="Cation efflux protein transmembrane domain"/>
    <property type="match status" value="1"/>
</dbReference>
<feature type="domain" description="Cation efflux protein transmembrane" evidence="7">
    <location>
        <begin position="15"/>
        <end position="214"/>
    </location>
</feature>
<evidence type="ECO:0000256" key="2">
    <source>
        <dbReference type="ARBA" id="ARBA00022448"/>
    </source>
</evidence>
<dbReference type="Proteomes" id="UP001597380">
    <property type="component" value="Unassembled WGS sequence"/>
</dbReference>
<evidence type="ECO:0000259" key="7">
    <source>
        <dbReference type="Pfam" id="PF01545"/>
    </source>
</evidence>
<dbReference type="RefSeq" id="WP_345340754.1">
    <property type="nucleotide sequence ID" value="NZ_BAABLI010000016.1"/>
</dbReference>
<accession>A0ABW4XJW3</accession>
<dbReference type="InterPro" id="IPR058533">
    <property type="entry name" value="Cation_efflux_TM"/>
</dbReference>
<dbReference type="InterPro" id="IPR027469">
    <property type="entry name" value="Cation_efflux_TMD_sf"/>
</dbReference>
<protein>
    <submittedName>
        <fullName evidence="8">Cation diffusion facilitator family transporter</fullName>
    </submittedName>
</protein>
<evidence type="ECO:0000256" key="1">
    <source>
        <dbReference type="ARBA" id="ARBA00004141"/>
    </source>
</evidence>
<evidence type="ECO:0000256" key="5">
    <source>
        <dbReference type="ARBA" id="ARBA00023136"/>
    </source>
</evidence>
<keyword evidence="9" id="KW-1185">Reference proteome</keyword>
<keyword evidence="3 6" id="KW-0812">Transmembrane</keyword>
<organism evidence="8 9">
    <name type="scientific">Corallincola platygyrae</name>
    <dbReference type="NCBI Taxonomy" id="1193278"/>
    <lineage>
        <taxon>Bacteria</taxon>
        <taxon>Pseudomonadati</taxon>
        <taxon>Pseudomonadota</taxon>
        <taxon>Gammaproteobacteria</taxon>
        <taxon>Alteromonadales</taxon>
        <taxon>Psychromonadaceae</taxon>
        <taxon>Corallincola</taxon>
    </lineage>
</organism>